<dbReference type="SUPFAM" id="SSF51197">
    <property type="entry name" value="Clavaminate synthase-like"/>
    <property type="match status" value="1"/>
</dbReference>
<keyword evidence="3" id="KW-1185">Reference proteome</keyword>
<dbReference type="Proteomes" id="UP001597237">
    <property type="component" value="Unassembled WGS sequence"/>
</dbReference>
<dbReference type="PANTHER" id="PTHR20883:SF48">
    <property type="entry name" value="ECTOINE DIOXYGENASE"/>
    <property type="match status" value="1"/>
</dbReference>
<evidence type="ECO:0000313" key="2">
    <source>
        <dbReference type="EMBL" id="MFD1785577.1"/>
    </source>
</evidence>
<gene>
    <name evidence="2" type="ORF">ACFSC0_19435</name>
</gene>
<keyword evidence="2" id="KW-0223">Dioxygenase</keyword>
<dbReference type="GO" id="GO:0051213">
    <property type="term" value="F:dioxygenase activity"/>
    <property type="evidence" value="ECO:0007669"/>
    <property type="project" value="UniProtKB-KW"/>
</dbReference>
<dbReference type="EMBL" id="JBHUEY010000012">
    <property type="protein sequence ID" value="MFD1785577.1"/>
    <property type="molecule type" value="Genomic_DNA"/>
</dbReference>
<proteinExistence type="predicted"/>
<dbReference type="Gene3D" id="2.60.120.620">
    <property type="entry name" value="q2cbj1_9rhob like domain"/>
    <property type="match status" value="1"/>
</dbReference>
<evidence type="ECO:0000256" key="1">
    <source>
        <dbReference type="ARBA" id="ARBA00001954"/>
    </source>
</evidence>
<dbReference type="InterPro" id="IPR008775">
    <property type="entry name" value="Phytyl_CoA_dOase-like"/>
</dbReference>
<comment type="caution">
    <text evidence="2">The sequence shown here is derived from an EMBL/GenBank/DDBJ whole genome shotgun (WGS) entry which is preliminary data.</text>
</comment>
<keyword evidence="2" id="KW-0560">Oxidoreductase</keyword>
<name>A0ABW4N625_9CAUL</name>
<organism evidence="2 3">
    <name type="scientific">Phenylobacterium terrae</name>
    <dbReference type="NCBI Taxonomy" id="2665495"/>
    <lineage>
        <taxon>Bacteria</taxon>
        <taxon>Pseudomonadati</taxon>
        <taxon>Pseudomonadota</taxon>
        <taxon>Alphaproteobacteria</taxon>
        <taxon>Caulobacterales</taxon>
        <taxon>Caulobacteraceae</taxon>
        <taxon>Phenylobacterium</taxon>
    </lineage>
</organism>
<sequence>MDAPTLASPRLHPLNVDFRWQDAPRERARRLSAAQVDQFNRDGFFLYEDAFTADEIAAVAAAIDPLEKAHEEFTKEQGGKHRLSSVGAISFTAHIVGKSPVLQAFAAHPVIKDICRDLIGPDVRLYWDQSVYKKTEKLQEFPWHQDNGYTFIEPQQYLTLWIPLVDVDEENGCPWIAPGLHKLGTLEHWPTEIGRVCLESAPDAVPVPAKAGDIVVFSSLAPHRTGPNLKAGTVRKAYILQYAPDGAITRLPDGQVIPQTDPARQFKILENGR</sequence>
<dbReference type="Pfam" id="PF05721">
    <property type="entry name" value="PhyH"/>
    <property type="match status" value="1"/>
</dbReference>
<accession>A0ABW4N625</accession>
<reference evidence="3" key="1">
    <citation type="journal article" date="2019" name="Int. J. Syst. Evol. Microbiol.">
        <title>The Global Catalogue of Microorganisms (GCM) 10K type strain sequencing project: providing services to taxonomists for standard genome sequencing and annotation.</title>
        <authorList>
            <consortium name="The Broad Institute Genomics Platform"/>
            <consortium name="The Broad Institute Genome Sequencing Center for Infectious Disease"/>
            <person name="Wu L."/>
            <person name="Ma J."/>
        </authorList>
    </citation>
    <scope>NUCLEOTIDE SEQUENCE [LARGE SCALE GENOMIC DNA]</scope>
    <source>
        <strain evidence="3">DFY28</strain>
    </source>
</reference>
<evidence type="ECO:0000313" key="3">
    <source>
        <dbReference type="Proteomes" id="UP001597237"/>
    </source>
</evidence>
<comment type="cofactor">
    <cofactor evidence="1">
        <name>Fe(2+)</name>
        <dbReference type="ChEBI" id="CHEBI:29033"/>
    </cofactor>
</comment>
<dbReference type="PANTHER" id="PTHR20883">
    <property type="entry name" value="PHYTANOYL-COA DIOXYGENASE DOMAIN CONTAINING 1"/>
    <property type="match status" value="1"/>
</dbReference>
<dbReference type="RefSeq" id="WP_377281617.1">
    <property type="nucleotide sequence ID" value="NZ_JBHRSI010000004.1"/>
</dbReference>
<protein>
    <submittedName>
        <fullName evidence="2">Phytanoyl-CoA dioxygenase family protein</fullName>
    </submittedName>
</protein>